<dbReference type="InterPro" id="IPR024989">
    <property type="entry name" value="MFS_assoc_dom"/>
</dbReference>
<dbReference type="RefSeq" id="WP_038689289.1">
    <property type="nucleotide sequence ID" value="NZ_CP006986.1"/>
</dbReference>
<dbReference type="PANTHER" id="PTHR23522">
    <property type="entry name" value="BLL5896 PROTEIN"/>
    <property type="match status" value="1"/>
</dbReference>
<comment type="subcellular location">
    <subcellularLocation>
        <location evidence="1">Cell inner membrane</location>
        <topology evidence="1">Multi-pass membrane protein</topology>
    </subcellularLocation>
</comment>
<accession>A0A060I1M8</accession>
<organism evidence="10 11">
    <name type="scientific">Rhizobium etli bv. mimosae str. IE4771</name>
    <dbReference type="NCBI Taxonomy" id="1432050"/>
    <lineage>
        <taxon>Bacteria</taxon>
        <taxon>Pseudomonadati</taxon>
        <taxon>Pseudomonadota</taxon>
        <taxon>Alphaproteobacteria</taxon>
        <taxon>Hyphomicrobiales</taxon>
        <taxon>Rhizobiaceae</taxon>
        <taxon>Rhizobium/Agrobacterium group</taxon>
        <taxon>Rhizobium</taxon>
    </lineage>
</organism>
<name>A0A060I1M8_RHIET</name>
<evidence type="ECO:0000256" key="5">
    <source>
        <dbReference type="ARBA" id="ARBA00022692"/>
    </source>
</evidence>
<dbReference type="EMBL" id="CP006986">
    <property type="protein sequence ID" value="AIC27584.1"/>
    <property type="molecule type" value="Genomic_DNA"/>
</dbReference>
<evidence type="ECO:0000259" key="9">
    <source>
        <dbReference type="Pfam" id="PF12832"/>
    </source>
</evidence>
<feature type="transmembrane region" description="Helical" evidence="8">
    <location>
        <begin position="84"/>
        <end position="103"/>
    </location>
</feature>
<protein>
    <submittedName>
        <fullName evidence="10">Major facilitator superfamily protein</fullName>
    </submittedName>
</protein>
<dbReference type="GO" id="GO:0005886">
    <property type="term" value="C:plasma membrane"/>
    <property type="evidence" value="ECO:0007669"/>
    <property type="project" value="UniProtKB-SubCell"/>
</dbReference>
<evidence type="ECO:0000313" key="10">
    <source>
        <dbReference type="EMBL" id="AIC27584.1"/>
    </source>
</evidence>
<feature type="transmembrane region" description="Helical" evidence="8">
    <location>
        <begin position="20"/>
        <end position="41"/>
    </location>
</feature>
<reference evidence="10 11" key="1">
    <citation type="submission" date="2013-12" db="EMBL/GenBank/DDBJ databases">
        <title>Complete genome sequence of Rhizobium etli bv. mimosae IE4771.</title>
        <authorList>
            <person name="Bustos P."/>
            <person name="Santamaria R.I."/>
            <person name="Lozano L."/>
            <person name="Ormeno-Orrillo E."/>
            <person name="Rogel M.A."/>
            <person name="Romero D."/>
            <person name="Cevallos M.A."/>
            <person name="Martinez-Romero E."/>
            <person name="Gonzalez V."/>
        </authorList>
    </citation>
    <scope>NUCLEOTIDE SEQUENCE [LARGE SCALE GENOMIC DNA]</scope>
    <source>
        <strain evidence="10 11">IE4771</strain>
    </source>
</reference>
<feature type="transmembrane region" description="Helical" evidence="8">
    <location>
        <begin position="109"/>
        <end position="134"/>
    </location>
</feature>
<dbReference type="AlphaFoldDB" id="A0A060I1M8"/>
<feature type="transmembrane region" description="Helical" evidence="8">
    <location>
        <begin position="344"/>
        <end position="365"/>
    </location>
</feature>
<evidence type="ECO:0000256" key="4">
    <source>
        <dbReference type="ARBA" id="ARBA00022519"/>
    </source>
</evidence>
<dbReference type="PIRSF" id="PIRSF004925">
    <property type="entry name" value="HcaT"/>
    <property type="match status" value="1"/>
</dbReference>
<evidence type="ECO:0000256" key="2">
    <source>
        <dbReference type="ARBA" id="ARBA00022448"/>
    </source>
</evidence>
<evidence type="ECO:0000256" key="1">
    <source>
        <dbReference type="ARBA" id="ARBA00004429"/>
    </source>
</evidence>
<dbReference type="Gene3D" id="1.20.1250.20">
    <property type="entry name" value="MFS general substrate transporter like domains"/>
    <property type="match status" value="2"/>
</dbReference>
<feature type="transmembrane region" description="Helical" evidence="8">
    <location>
        <begin position="303"/>
        <end position="324"/>
    </location>
</feature>
<dbReference type="GO" id="GO:0015528">
    <property type="term" value="F:lactose:proton symporter activity"/>
    <property type="evidence" value="ECO:0007669"/>
    <property type="project" value="TreeGrafter"/>
</dbReference>
<dbReference type="InterPro" id="IPR036259">
    <property type="entry name" value="MFS_trans_sf"/>
</dbReference>
<keyword evidence="3" id="KW-1003">Cell membrane</keyword>
<feature type="transmembrane region" description="Helical" evidence="8">
    <location>
        <begin position="53"/>
        <end position="72"/>
    </location>
</feature>
<dbReference type="GO" id="GO:0030395">
    <property type="term" value="F:lactose binding"/>
    <property type="evidence" value="ECO:0007669"/>
    <property type="project" value="TreeGrafter"/>
</dbReference>
<evidence type="ECO:0000256" key="3">
    <source>
        <dbReference type="ARBA" id="ARBA00022475"/>
    </source>
</evidence>
<gene>
    <name evidence="10" type="ORF">IE4771_CH02481</name>
</gene>
<dbReference type="SUPFAM" id="SSF103473">
    <property type="entry name" value="MFS general substrate transporter"/>
    <property type="match status" value="1"/>
</dbReference>
<feature type="transmembrane region" description="Helical" evidence="8">
    <location>
        <begin position="146"/>
        <end position="163"/>
    </location>
</feature>
<feature type="transmembrane region" description="Helical" evidence="8">
    <location>
        <begin position="277"/>
        <end position="297"/>
    </location>
</feature>
<dbReference type="KEGG" id="rei:IE4771_CH02481"/>
<dbReference type="OrthoDB" id="9150135at2"/>
<feature type="domain" description="Major facilitator superfamily associated" evidence="9">
    <location>
        <begin position="33"/>
        <end position="372"/>
    </location>
</feature>
<keyword evidence="4" id="KW-0997">Cell inner membrane</keyword>
<evidence type="ECO:0000256" key="6">
    <source>
        <dbReference type="ARBA" id="ARBA00022989"/>
    </source>
</evidence>
<feature type="transmembrane region" description="Helical" evidence="8">
    <location>
        <begin position="371"/>
        <end position="391"/>
    </location>
</feature>
<sequence length="406" mass="44507">MIPVHHSPTSEGAPPRFRLLSALCYCAPLLVNGIVLPFFPVWLATHSFSDHEIGIILAIPMVVRVLVAPIVAMIADRLKERADVLLWSGGLSLLTTIALYWTTSFWPVTIVYALQGATFAPYLPVVESIVISGVRRWGLDYGSMRVWGSIAFIASTLVGGQLVSRWGGGMVLIVMVFGFTMTIVMAIFCPRIGPTRRRGQPINIPAATGSGLREPHLLLLLIGVAIQQSSHAVLNTFSSIYWHQLGFSGAEIGLLWSAGVASEVTVFFLSKRLNRRFDAWTLIRFGCAVSVCRWILFPMNTGFAGFFLLQCFHGFTYAFVHTGVQRRIVATVQETQESSAQGAYFFYVGMAMALMTLASGYLYAWLGVVSYYVMALVALCGLGIVIAAYYLQPQRLLSGGKTREAA</sequence>
<dbReference type="PANTHER" id="PTHR23522:SF10">
    <property type="entry name" value="3-PHENYLPROPIONIC ACID TRANSPORTER-RELATED"/>
    <property type="match status" value="1"/>
</dbReference>
<feature type="transmembrane region" description="Helical" evidence="8">
    <location>
        <begin position="169"/>
        <end position="189"/>
    </location>
</feature>
<keyword evidence="6 8" id="KW-1133">Transmembrane helix</keyword>
<dbReference type="Pfam" id="PF12832">
    <property type="entry name" value="MFS_1_like"/>
    <property type="match status" value="1"/>
</dbReference>
<proteinExistence type="predicted"/>
<evidence type="ECO:0000313" key="11">
    <source>
        <dbReference type="Proteomes" id="UP000027180"/>
    </source>
</evidence>
<dbReference type="InterPro" id="IPR026032">
    <property type="entry name" value="HcaT-like"/>
</dbReference>
<keyword evidence="2" id="KW-0813">Transport</keyword>
<dbReference type="HOGENOM" id="CLU_013133_6_0_5"/>
<dbReference type="NCBIfam" id="NF037955">
    <property type="entry name" value="mfs"/>
    <property type="match status" value="1"/>
</dbReference>
<evidence type="ECO:0000256" key="7">
    <source>
        <dbReference type="ARBA" id="ARBA00023136"/>
    </source>
</evidence>
<keyword evidence="5 8" id="KW-0812">Transmembrane</keyword>
<keyword evidence="7 8" id="KW-0472">Membrane</keyword>
<evidence type="ECO:0000256" key="8">
    <source>
        <dbReference type="SAM" id="Phobius"/>
    </source>
</evidence>
<dbReference type="Proteomes" id="UP000027180">
    <property type="component" value="Chromosome"/>
</dbReference>